<keyword evidence="6" id="KW-1015">Disulfide bond</keyword>
<keyword evidence="3 9" id="KW-0732">Signal</keyword>
<dbReference type="InterPro" id="IPR038765">
    <property type="entry name" value="Papain-like_cys_pep_sf"/>
</dbReference>
<sequence>MDVKRNHVFIAIFIILGTVASQATSRALYASSFAEKLHEQWMEKFGRVYPDSAEKERRFAIFMQNVEYVEKFNNEGNKTYKLSINKFSDMTNEEFLRRRTGNKMATTSNSTSFRYQSLASTEVPTSVDWREKGAVTPIKDQGSCSVCWAFTAVAAVEGLTKIKTDQLISLSEQQLVDCDDGNFGCQPGYINEAFDYIKQNGIAREENYQYLNSDSATCDTSKANERAAQITGYENVPTNSESDLLKAVAMQPVSVAIDASGEAFQSYSSGVFSGDCGTSLNHAVTAVGYGTTEDGTDYWLMKNSWGETWGENGYIKILRNANPPYGLCGIAIQALYPTA</sequence>
<evidence type="ECO:0000313" key="13">
    <source>
        <dbReference type="Proteomes" id="UP000238479"/>
    </source>
</evidence>
<dbReference type="EMBL" id="PDCK01000043">
    <property type="protein sequence ID" value="PRQ29116.1"/>
    <property type="molecule type" value="Genomic_DNA"/>
</dbReference>
<dbReference type="FunFam" id="3.90.70.10:FF:000023">
    <property type="entry name" value="Senescence-specific cysteine protease SAG39"/>
    <property type="match status" value="1"/>
</dbReference>
<dbReference type="InterPro" id="IPR039417">
    <property type="entry name" value="Peptidase_C1A_papain-like"/>
</dbReference>
<keyword evidence="4 12" id="KW-0378">Hydrolase</keyword>
<keyword evidence="7" id="KW-0325">Glycoprotein</keyword>
<evidence type="ECO:0000256" key="8">
    <source>
        <dbReference type="ARBA" id="ARBA00069575"/>
    </source>
</evidence>
<feature type="chain" id="PRO_5018633805" description="Vignain" evidence="9">
    <location>
        <begin position="22"/>
        <end position="339"/>
    </location>
</feature>
<evidence type="ECO:0000256" key="9">
    <source>
        <dbReference type="SAM" id="SignalP"/>
    </source>
</evidence>
<protein>
    <recommendedName>
        <fullName evidence="8">Vignain</fullName>
    </recommendedName>
</protein>
<proteinExistence type="inferred from homology"/>
<feature type="domain" description="Cathepsin propeptide inhibitor" evidence="11">
    <location>
        <begin position="38"/>
        <end position="95"/>
    </location>
</feature>
<accession>A0A2P6Q4M5</accession>
<evidence type="ECO:0000259" key="11">
    <source>
        <dbReference type="SMART" id="SM00848"/>
    </source>
</evidence>
<keyword evidence="13" id="KW-1185">Reference proteome</keyword>
<reference evidence="12 13" key="1">
    <citation type="journal article" date="2018" name="Nat. Genet.">
        <title>The Rosa genome provides new insights in the design of modern roses.</title>
        <authorList>
            <person name="Bendahmane M."/>
        </authorList>
    </citation>
    <scope>NUCLEOTIDE SEQUENCE [LARGE SCALE GENOMIC DNA]</scope>
    <source>
        <strain evidence="13">cv. Old Blush</strain>
    </source>
</reference>
<dbReference type="SMART" id="SM00645">
    <property type="entry name" value="Pept_C1"/>
    <property type="match status" value="1"/>
</dbReference>
<dbReference type="Pfam" id="PF08246">
    <property type="entry name" value="Inhibitor_I29"/>
    <property type="match status" value="1"/>
</dbReference>
<dbReference type="SUPFAM" id="SSF54001">
    <property type="entry name" value="Cysteine proteinases"/>
    <property type="match status" value="1"/>
</dbReference>
<evidence type="ECO:0000256" key="7">
    <source>
        <dbReference type="ARBA" id="ARBA00023180"/>
    </source>
</evidence>
<feature type="signal peptide" evidence="9">
    <location>
        <begin position="1"/>
        <end position="21"/>
    </location>
</feature>
<dbReference type="PROSITE" id="PS00640">
    <property type="entry name" value="THIOL_PROTEASE_ASN"/>
    <property type="match status" value="1"/>
</dbReference>
<dbReference type="Pfam" id="PF00112">
    <property type="entry name" value="Peptidase_C1"/>
    <property type="match status" value="1"/>
</dbReference>
<dbReference type="AlphaFoldDB" id="A0A2P6Q4M5"/>
<dbReference type="InterPro" id="IPR000668">
    <property type="entry name" value="Peptidase_C1A_C"/>
</dbReference>
<keyword evidence="2" id="KW-0645">Protease</keyword>
<dbReference type="GO" id="GO:0008234">
    <property type="term" value="F:cysteine-type peptidase activity"/>
    <property type="evidence" value="ECO:0007669"/>
    <property type="project" value="UniProtKB-KW"/>
</dbReference>
<dbReference type="Gene3D" id="3.90.70.10">
    <property type="entry name" value="Cysteine proteinases"/>
    <property type="match status" value="1"/>
</dbReference>
<dbReference type="Gramene" id="PRQ29116">
    <property type="protein sequence ID" value="PRQ29116"/>
    <property type="gene ID" value="RchiOBHm_Chr5g0010401"/>
</dbReference>
<dbReference type="OrthoDB" id="10253408at2759"/>
<dbReference type="CDD" id="cd02248">
    <property type="entry name" value="Peptidase_C1A"/>
    <property type="match status" value="1"/>
</dbReference>
<dbReference type="SMART" id="SM00848">
    <property type="entry name" value="Inhibitor_I29"/>
    <property type="match status" value="1"/>
</dbReference>
<evidence type="ECO:0000313" key="12">
    <source>
        <dbReference type="EMBL" id="PRQ29116.1"/>
    </source>
</evidence>
<evidence type="ECO:0000256" key="5">
    <source>
        <dbReference type="ARBA" id="ARBA00022807"/>
    </source>
</evidence>
<evidence type="ECO:0000256" key="3">
    <source>
        <dbReference type="ARBA" id="ARBA00022729"/>
    </source>
</evidence>
<dbReference type="PANTHER" id="PTHR12411">
    <property type="entry name" value="CYSTEINE PROTEASE FAMILY C1-RELATED"/>
    <property type="match status" value="1"/>
</dbReference>
<evidence type="ECO:0000259" key="10">
    <source>
        <dbReference type="SMART" id="SM00645"/>
    </source>
</evidence>
<evidence type="ECO:0000256" key="2">
    <source>
        <dbReference type="ARBA" id="ARBA00022670"/>
    </source>
</evidence>
<evidence type="ECO:0000256" key="6">
    <source>
        <dbReference type="ARBA" id="ARBA00023157"/>
    </source>
</evidence>
<dbReference type="InterPro" id="IPR013128">
    <property type="entry name" value="Peptidase_C1A"/>
</dbReference>
<feature type="domain" description="Peptidase C1A papain C-terminal" evidence="10">
    <location>
        <begin position="123"/>
        <end position="338"/>
    </location>
</feature>
<comment type="caution">
    <text evidence="12">The sequence shown here is derived from an EMBL/GenBank/DDBJ whole genome shotgun (WGS) entry which is preliminary data.</text>
</comment>
<dbReference type="PROSITE" id="PS00639">
    <property type="entry name" value="THIOL_PROTEASE_HIS"/>
    <property type="match status" value="1"/>
</dbReference>
<dbReference type="Proteomes" id="UP000238479">
    <property type="component" value="Chromosome 5"/>
</dbReference>
<evidence type="ECO:0000256" key="1">
    <source>
        <dbReference type="ARBA" id="ARBA00008455"/>
    </source>
</evidence>
<evidence type="ECO:0000256" key="4">
    <source>
        <dbReference type="ARBA" id="ARBA00022801"/>
    </source>
</evidence>
<dbReference type="InterPro" id="IPR013201">
    <property type="entry name" value="Prot_inhib_I29"/>
</dbReference>
<comment type="similarity">
    <text evidence="1">Belongs to the peptidase C1 family.</text>
</comment>
<dbReference type="GO" id="GO:0006508">
    <property type="term" value="P:proteolysis"/>
    <property type="evidence" value="ECO:0007669"/>
    <property type="project" value="UniProtKB-KW"/>
</dbReference>
<dbReference type="OMA" id="DCCLGSE"/>
<dbReference type="PRINTS" id="PR00705">
    <property type="entry name" value="PAPAIN"/>
</dbReference>
<dbReference type="STRING" id="74649.A0A2P6Q4M5"/>
<name>A0A2P6Q4M5_ROSCH</name>
<dbReference type="InterPro" id="IPR025661">
    <property type="entry name" value="Pept_asp_AS"/>
</dbReference>
<dbReference type="InterPro" id="IPR025660">
    <property type="entry name" value="Pept_his_AS"/>
</dbReference>
<keyword evidence="5" id="KW-0788">Thiol protease</keyword>
<organism evidence="12 13">
    <name type="scientific">Rosa chinensis</name>
    <name type="common">China rose</name>
    <dbReference type="NCBI Taxonomy" id="74649"/>
    <lineage>
        <taxon>Eukaryota</taxon>
        <taxon>Viridiplantae</taxon>
        <taxon>Streptophyta</taxon>
        <taxon>Embryophyta</taxon>
        <taxon>Tracheophyta</taxon>
        <taxon>Spermatophyta</taxon>
        <taxon>Magnoliopsida</taxon>
        <taxon>eudicotyledons</taxon>
        <taxon>Gunneridae</taxon>
        <taxon>Pentapetalae</taxon>
        <taxon>rosids</taxon>
        <taxon>fabids</taxon>
        <taxon>Rosales</taxon>
        <taxon>Rosaceae</taxon>
        <taxon>Rosoideae</taxon>
        <taxon>Rosoideae incertae sedis</taxon>
        <taxon>Rosa</taxon>
    </lineage>
</organism>
<gene>
    <name evidence="12" type="ORF">RchiOBHm_Chr5g0010401</name>
</gene>